<gene>
    <name evidence="8" type="ORF">ACFFGE_12800</name>
</gene>
<evidence type="ECO:0000256" key="2">
    <source>
        <dbReference type="ARBA" id="ARBA00008335"/>
    </source>
</evidence>
<evidence type="ECO:0000256" key="7">
    <source>
        <dbReference type="SAM" id="Phobius"/>
    </source>
</evidence>
<dbReference type="InterPro" id="IPR004752">
    <property type="entry name" value="AmpG_permease/AT-1"/>
</dbReference>
<feature type="transmembrane region" description="Helical" evidence="7">
    <location>
        <begin position="376"/>
        <end position="394"/>
    </location>
</feature>
<dbReference type="InterPro" id="IPR036259">
    <property type="entry name" value="MFS_trans_sf"/>
</dbReference>
<evidence type="ECO:0000313" key="9">
    <source>
        <dbReference type="Proteomes" id="UP001589906"/>
    </source>
</evidence>
<dbReference type="RefSeq" id="WP_376836823.1">
    <property type="nucleotide sequence ID" value="NZ_JBHLSW010000014.1"/>
</dbReference>
<feature type="transmembrane region" description="Helical" evidence="7">
    <location>
        <begin position="284"/>
        <end position="308"/>
    </location>
</feature>
<keyword evidence="9" id="KW-1185">Reference proteome</keyword>
<protein>
    <submittedName>
        <fullName evidence="8">MFS transporter</fullName>
    </submittedName>
</protein>
<dbReference type="PANTHER" id="PTHR12778:SF10">
    <property type="entry name" value="MAJOR FACILITATOR SUPERFAMILY DOMAIN-CONTAINING PROTEIN 3"/>
    <property type="match status" value="1"/>
</dbReference>
<feature type="transmembrane region" description="Helical" evidence="7">
    <location>
        <begin position="427"/>
        <end position="449"/>
    </location>
</feature>
<feature type="transmembrane region" description="Helical" evidence="7">
    <location>
        <begin position="335"/>
        <end position="356"/>
    </location>
</feature>
<accession>A0ABV6R5Q6</accession>
<keyword evidence="5 7" id="KW-1133">Transmembrane helix</keyword>
<feature type="transmembrane region" description="Helical" evidence="7">
    <location>
        <begin position="21"/>
        <end position="39"/>
    </location>
</feature>
<dbReference type="PANTHER" id="PTHR12778">
    <property type="entry name" value="SOLUTE CARRIER FAMILY 33 ACETYL-COA TRANSPORTER -RELATED"/>
    <property type="match status" value="1"/>
</dbReference>
<keyword evidence="4 7" id="KW-0812">Transmembrane</keyword>
<proteinExistence type="inferred from homology"/>
<dbReference type="SUPFAM" id="SSF103473">
    <property type="entry name" value="MFS general substrate transporter"/>
    <property type="match status" value="2"/>
</dbReference>
<dbReference type="InterPro" id="IPR011701">
    <property type="entry name" value="MFS"/>
</dbReference>
<dbReference type="EMBL" id="JBHLSW010000014">
    <property type="protein sequence ID" value="MFC0634751.1"/>
    <property type="molecule type" value="Genomic_DNA"/>
</dbReference>
<organism evidence="8 9">
    <name type="scientific">Brevundimonas balnearis</name>
    <dbReference type="NCBI Taxonomy" id="1572858"/>
    <lineage>
        <taxon>Bacteria</taxon>
        <taxon>Pseudomonadati</taxon>
        <taxon>Pseudomonadota</taxon>
        <taxon>Alphaproteobacteria</taxon>
        <taxon>Caulobacterales</taxon>
        <taxon>Caulobacteraceae</taxon>
        <taxon>Brevundimonas</taxon>
    </lineage>
</organism>
<comment type="caution">
    <text evidence="8">The sequence shown here is derived from an EMBL/GenBank/DDBJ whole genome shotgun (WGS) entry which is preliminary data.</text>
</comment>
<dbReference type="NCBIfam" id="TIGR00901">
    <property type="entry name" value="2A0125"/>
    <property type="match status" value="1"/>
</dbReference>
<feature type="transmembrane region" description="Helical" evidence="7">
    <location>
        <begin position="236"/>
        <end position="264"/>
    </location>
</feature>
<evidence type="ECO:0000313" key="8">
    <source>
        <dbReference type="EMBL" id="MFC0634751.1"/>
    </source>
</evidence>
<dbReference type="Proteomes" id="UP001589906">
    <property type="component" value="Unassembled WGS sequence"/>
</dbReference>
<comment type="subcellular location">
    <subcellularLocation>
        <location evidence="1">Membrane</location>
        <topology evidence="1">Multi-pass membrane protein</topology>
    </subcellularLocation>
</comment>
<evidence type="ECO:0000256" key="4">
    <source>
        <dbReference type="ARBA" id="ARBA00022692"/>
    </source>
</evidence>
<feature type="transmembrane region" description="Helical" evidence="7">
    <location>
        <begin position="535"/>
        <end position="554"/>
    </location>
</feature>
<name>A0ABV6R5Q6_9CAUL</name>
<feature type="transmembrane region" description="Helical" evidence="7">
    <location>
        <begin position="51"/>
        <end position="72"/>
    </location>
</feature>
<comment type="similarity">
    <text evidence="2">Belongs to the major facilitator superfamily.</text>
</comment>
<feature type="transmembrane region" description="Helical" evidence="7">
    <location>
        <begin position="185"/>
        <end position="205"/>
    </location>
</feature>
<dbReference type="Gene3D" id="1.20.1250.20">
    <property type="entry name" value="MFS general substrate transporter like domains"/>
    <property type="match status" value="2"/>
</dbReference>
<evidence type="ECO:0000256" key="5">
    <source>
        <dbReference type="ARBA" id="ARBA00022989"/>
    </source>
</evidence>
<dbReference type="Pfam" id="PF07690">
    <property type="entry name" value="MFS_1"/>
    <property type="match status" value="1"/>
</dbReference>
<keyword evidence="6 7" id="KW-0472">Membrane</keyword>
<feature type="transmembrane region" description="Helical" evidence="7">
    <location>
        <begin position="151"/>
        <end position="173"/>
    </location>
</feature>
<feature type="transmembrane region" description="Helical" evidence="7">
    <location>
        <begin position="401"/>
        <end position="421"/>
    </location>
</feature>
<evidence type="ECO:0000256" key="3">
    <source>
        <dbReference type="ARBA" id="ARBA00022448"/>
    </source>
</evidence>
<keyword evidence="3" id="KW-0813">Transport</keyword>
<evidence type="ECO:0000256" key="6">
    <source>
        <dbReference type="ARBA" id="ARBA00023136"/>
    </source>
</evidence>
<evidence type="ECO:0000256" key="1">
    <source>
        <dbReference type="ARBA" id="ARBA00004141"/>
    </source>
</evidence>
<feature type="transmembrane region" description="Helical" evidence="7">
    <location>
        <begin position="93"/>
        <end position="112"/>
    </location>
</feature>
<sequence length="566" mass="60570">MSESKRLTTWEFVKSLRDRRVFVMLLLGASAGLPFFLIFDTLSAWLREAELDLSTISVFALATLSYALKFVWAPVVDRLKLPLLYRLLGQRRSWMLLMQGLIVIGLWAIAGSDPSLNLGQVALIAVLVGFCGATQDIAIDAWRIEVVDETFYGTMAAAYQWGFRIAMIVAGALPLVLADAYGWNLSYAVMAACMLIALGATVLAPREAYNRPPTRFTEGMEAKPALEVVEWAGRGLLILGGALLAGSGLAANATFLNVLAGWFGQTPAQAEAFKAVWEARETGIFIQFPAVLAGLGLIALACVPLPGAPTRPGAYLRRAYGEPLGDFFRRFGGRFGLLILALICMYRLSDFVLNIMNPFYQDLGFTLTQIAEVRKVYGVVASMAGIAAGAWLVSRLGIVRTMVIGVFASPLSNLIFIWLATQGPSMPALYAAITIDNFATGVAGTALIVYMSSLTASGFTATQYALFSSLYAIFGKILASQSGRIVEGSARMAEAGGPTSVFRPLFAGLPEGSLAKGAEIAGVTPVSLGAGYVTFFTYSVTIGVIAVGLAFTVARRQQAEQPKTES</sequence>
<reference evidence="8 9" key="1">
    <citation type="submission" date="2024-09" db="EMBL/GenBank/DDBJ databases">
        <authorList>
            <person name="Sun Q."/>
            <person name="Mori K."/>
        </authorList>
    </citation>
    <scope>NUCLEOTIDE SEQUENCE [LARGE SCALE GENOMIC DNA]</scope>
    <source>
        <strain evidence="8 9">NCAIM B.02621</strain>
    </source>
</reference>